<feature type="compositionally biased region" description="Pro residues" evidence="1">
    <location>
        <begin position="317"/>
        <end position="328"/>
    </location>
</feature>
<organism evidence="3 4">
    <name type="scientific">Wolfiporia cocos (strain MD-104)</name>
    <name type="common">Brown rot fungus</name>
    <dbReference type="NCBI Taxonomy" id="742152"/>
    <lineage>
        <taxon>Eukaryota</taxon>
        <taxon>Fungi</taxon>
        <taxon>Dikarya</taxon>
        <taxon>Basidiomycota</taxon>
        <taxon>Agaricomycotina</taxon>
        <taxon>Agaricomycetes</taxon>
        <taxon>Polyporales</taxon>
        <taxon>Phaeolaceae</taxon>
        <taxon>Wolfiporia</taxon>
    </lineage>
</organism>
<feature type="signal peptide" evidence="2">
    <location>
        <begin position="1"/>
        <end position="26"/>
    </location>
</feature>
<name>A0A2H3JSN4_WOLCO</name>
<keyword evidence="2" id="KW-0732">Signal</keyword>
<protein>
    <recommendedName>
        <fullName evidence="5">F-box domain-containing protein</fullName>
    </recommendedName>
</protein>
<dbReference type="EMBL" id="KB468168">
    <property type="protein sequence ID" value="PCH45146.1"/>
    <property type="molecule type" value="Genomic_DNA"/>
</dbReference>
<feature type="region of interest" description="Disordered" evidence="1">
    <location>
        <begin position="311"/>
        <end position="346"/>
    </location>
</feature>
<evidence type="ECO:0000256" key="2">
    <source>
        <dbReference type="SAM" id="SignalP"/>
    </source>
</evidence>
<proteinExistence type="predicted"/>
<dbReference type="STRING" id="742152.A0A2H3JSN4"/>
<feature type="chain" id="PRO_5013823578" description="F-box domain-containing protein" evidence="2">
    <location>
        <begin position="27"/>
        <end position="443"/>
    </location>
</feature>
<evidence type="ECO:0000256" key="1">
    <source>
        <dbReference type="SAM" id="MobiDB-lite"/>
    </source>
</evidence>
<keyword evidence="4" id="KW-1185">Reference proteome</keyword>
<evidence type="ECO:0000313" key="4">
    <source>
        <dbReference type="Proteomes" id="UP000218811"/>
    </source>
</evidence>
<sequence>MISTNFLALNYDVLALVLALLSPHDAAQLALVSQHAYAIAMPRVYSEASLGGAFHKPPGAAARQLNAFCTAMLADARRPVYLARLTLMRDAFRQAGSAWIIDASSVALLSQVLAQAKHLHTITVWGLAALIDAYPPILNVLSKCAHLRTVCLGGAVPSLSVLSSAFPHVRHLQLVDGGGAHGPDWDHAPPSGRWRNLDHVDSGRALLPLACSVRRVTLRDPLRADPVLLENTLEYIRNTRPAVLSCTVDASITDDEFVARLAGAASSVKHLELVLHGCSSLARVMAWMARVGPMLAELPLVGLALYSSTHAEHPTPQATPAPSRPSSPSPFSDDISSPRSGSAVQRAPRALVRAASALITTPTPSTTPPELPALAETLLNSLPAVPYLALQPYGPHGDAGKRGTYEPIWFARGYSRAGCRPVPLSVEEGVCVGRRLQGLDMYD</sequence>
<accession>A0A2H3JSN4</accession>
<feature type="compositionally biased region" description="Low complexity" evidence="1">
    <location>
        <begin position="329"/>
        <end position="340"/>
    </location>
</feature>
<dbReference type="OrthoDB" id="2787271at2759"/>
<evidence type="ECO:0008006" key="5">
    <source>
        <dbReference type="Google" id="ProtNLM"/>
    </source>
</evidence>
<reference evidence="3 4" key="1">
    <citation type="journal article" date="2012" name="Science">
        <title>The Paleozoic origin of enzymatic lignin decomposition reconstructed from 31 fungal genomes.</title>
        <authorList>
            <person name="Floudas D."/>
            <person name="Binder M."/>
            <person name="Riley R."/>
            <person name="Barry K."/>
            <person name="Blanchette R.A."/>
            <person name="Henrissat B."/>
            <person name="Martinez A.T."/>
            <person name="Otillar R."/>
            <person name="Spatafora J.W."/>
            <person name="Yadav J.S."/>
            <person name="Aerts A."/>
            <person name="Benoit I."/>
            <person name="Boyd A."/>
            <person name="Carlson A."/>
            <person name="Copeland A."/>
            <person name="Coutinho P.M."/>
            <person name="de Vries R.P."/>
            <person name="Ferreira P."/>
            <person name="Findley K."/>
            <person name="Foster B."/>
            <person name="Gaskell J."/>
            <person name="Glotzer D."/>
            <person name="Gorecki P."/>
            <person name="Heitman J."/>
            <person name="Hesse C."/>
            <person name="Hori C."/>
            <person name="Igarashi K."/>
            <person name="Jurgens J.A."/>
            <person name="Kallen N."/>
            <person name="Kersten P."/>
            <person name="Kohler A."/>
            <person name="Kuees U."/>
            <person name="Kumar T.K.A."/>
            <person name="Kuo A."/>
            <person name="LaButti K."/>
            <person name="Larrondo L.F."/>
            <person name="Lindquist E."/>
            <person name="Ling A."/>
            <person name="Lombard V."/>
            <person name="Lucas S."/>
            <person name="Lundell T."/>
            <person name="Martin R."/>
            <person name="McLaughlin D.J."/>
            <person name="Morgenstern I."/>
            <person name="Morin E."/>
            <person name="Murat C."/>
            <person name="Nagy L.G."/>
            <person name="Nolan M."/>
            <person name="Ohm R.A."/>
            <person name="Patyshakuliyeva A."/>
            <person name="Rokas A."/>
            <person name="Ruiz-Duenas F.J."/>
            <person name="Sabat G."/>
            <person name="Salamov A."/>
            <person name="Samejima M."/>
            <person name="Schmutz J."/>
            <person name="Slot J.C."/>
            <person name="St John F."/>
            <person name="Stenlid J."/>
            <person name="Sun H."/>
            <person name="Sun S."/>
            <person name="Syed K."/>
            <person name="Tsang A."/>
            <person name="Wiebenga A."/>
            <person name="Young D."/>
            <person name="Pisabarro A."/>
            <person name="Eastwood D.C."/>
            <person name="Martin F."/>
            <person name="Cullen D."/>
            <person name="Grigoriev I.V."/>
            <person name="Hibbett D.S."/>
        </authorList>
    </citation>
    <scope>NUCLEOTIDE SEQUENCE [LARGE SCALE GENOMIC DNA]</scope>
    <source>
        <strain evidence="3 4">MD-104</strain>
    </source>
</reference>
<dbReference type="OMA" id="CAPDWAL"/>
<evidence type="ECO:0000313" key="3">
    <source>
        <dbReference type="EMBL" id="PCH45146.1"/>
    </source>
</evidence>
<dbReference type="Proteomes" id="UP000218811">
    <property type="component" value="Unassembled WGS sequence"/>
</dbReference>
<dbReference type="AlphaFoldDB" id="A0A2H3JSN4"/>
<gene>
    <name evidence="3" type="ORF">WOLCODRAFT_165634</name>
</gene>